<dbReference type="SMART" id="SM00900">
    <property type="entry name" value="FMN_bind"/>
    <property type="match status" value="1"/>
</dbReference>
<feature type="domain" description="FMN-binding" evidence="2">
    <location>
        <begin position="35"/>
        <end position="106"/>
    </location>
</feature>
<dbReference type="KEGG" id="taer:GT409_03660"/>
<keyword evidence="1" id="KW-0732">Signal</keyword>
<dbReference type="AlphaFoldDB" id="A0A6P1M3A3"/>
<evidence type="ECO:0000259" key="2">
    <source>
        <dbReference type="SMART" id="SM00900"/>
    </source>
</evidence>
<organism evidence="3 4">
    <name type="scientific">Tichowtungia aerotolerans</name>
    <dbReference type="NCBI Taxonomy" id="2697043"/>
    <lineage>
        <taxon>Bacteria</taxon>
        <taxon>Pseudomonadati</taxon>
        <taxon>Kiritimatiellota</taxon>
        <taxon>Tichowtungiia</taxon>
        <taxon>Tichowtungiales</taxon>
        <taxon>Tichowtungiaceae</taxon>
        <taxon>Tichowtungia</taxon>
    </lineage>
</organism>
<name>A0A6P1M3A3_9BACT</name>
<accession>A0A6P1M3A3</accession>
<protein>
    <submittedName>
        <fullName evidence="3">FMN-binding protein</fullName>
    </submittedName>
</protein>
<dbReference type="Proteomes" id="UP000464954">
    <property type="component" value="Chromosome"/>
</dbReference>
<dbReference type="Pfam" id="PF04205">
    <property type="entry name" value="FMN_bind"/>
    <property type="match status" value="1"/>
</dbReference>
<dbReference type="GO" id="GO:0016020">
    <property type="term" value="C:membrane"/>
    <property type="evidence" value="ECO:0007669"/>
    <property type="project" value="InterPro"/>
</dbReference>
<feature type="signal peptide" evidence="1">
    <location>
        <begin position="1"/>
        <end position="21"/>
    </location>
</feature>
<reference evidence="3 4" key="1">
    <citation type="submission" date="2020-01" db="EMBL/GenBank/DDBJ databases">
        <title>Ponticoccus aerotolerans gen. nov., sp. nov., an anaerobic bacterium and proposal of Ponticoccusceae fam. nov., Ponticoccusles ord. nov. and Ponticoccuse classis nov. in the phylum Kiritimatiellaeota.</title>
        <authorList>
            <person name="Zhou L.Y."/>
            <person name="Du Z.J."/>
        </authorList>
    </citation>
    <scope>NUCLEOTIDE SEQUENCE [LARGE SCALE GENOMIC DNA]</scope>
    <source>
        <strain evidence="3 4">S-5007</strain>
    </source>
</reference>
<evidence type="ECO:0000256" key="1">
    <source>
        <dbReference type="SAM" id="SignalP"/>
    </source>
</evidence>
<proteinExistence type="predicted"/>
<dbReference type="RefSeq" id="WP_160627041.1">
    <property type="nucleotide sequence ID" value="NZ_CP047593.1"/>
</dbReference>
<dbReference type="GO" id="GO:0010181">
    <property type="term" value="F:FMN binding"/>
    <property type="evidence" value="ECO:0007669"/>
    <property type="project" value="InterPro"/>
</dbReference>
<gene>
    <name evidence="3" type="ORF">GT409_03660</name>
</gene>
<evidence type="ECO:0000313" key="4">
    <source>
        <dbReference type="Proteomes" id="UP000464954"/>
    </source>
</evidence>
<keyword evidence="4" id="KW-1185">Reference proteome</keyword>
<evidence type="ECO:0000313" key="3">
    <source>
        <dbReference type="EMBL" id="QHI68582.1"/>
    </source>
</evidence>
<dbReference type="EMBL" id="CP047593">
    <property type="protein sequence ID" value="QHI68582.1"/>
    <property type="molecule type" value="Genomic_DNA"/>
</dbReference>
<sequence>MMKTKLYVFLTLCLAVAASFAVELKDGIYTGTAGGNNGPVQVVVTVKKNSIAEVEVTLCKDGRPGALRKLCKRMVEANSVEVDAVSGATYTADAVKAAVKDALKKAQ</sequence>
<dbReference type="InterPro" id="IPR007329">
    <property type="entry name" value="FMN-bd"/>
</dbReference>
<dbReference type="Gene3D" id="3.90.1010.20">
    <property type="match status" value="1"/>
</dbReference>
<feature type="chain" id="PRO_5026982029" evidence="1">
    <location>
        <begin position="22"/>
        <end position="107"/>
    </location>
</feature>